<organism evidence="2 3">
    <name type="scientific">Hypsibius exemplaris</name>
    <name type="common">Freshwater tardigrade</name>
    <dbReference type="NCBI Taxonomy" id="2072580"/>
    <lineage>
        <taxon>Eukaryota</taxon>
        <taxon>Metazoa</taxon>
        <taxon>Ecdysozoa</taxon>
        <taxon>Tardigrada</taxon>
        <taxon>Eutardigrada</taxon>
        <taxon>Parachela</taxon>
        <taxon>Hypsibioidea</taxon>
        <taxon>Hypsibiidae</taxon>
        <taxon>Hypsibius</taxon>
    </lineage>
</organism>
<feature type="compositionally biased region" description="Acidic residues" evidence="1">
    <location>
        <begin position="242"/>
        <end position="255"/>
    </location>
</feature>
<sequence length="833" mass="92861">MKRSSAIFENSGGGHQSRHINRGFDNGAGDAKRICTFPNNLGGIPSSGGATLTFDNLVKCLTSGQLQIPPVWKKIVDAKSRTILLCQVEFLQGPPRFSKCLRIQWEKPFLPSSKPIPALFRDQKEVSEQAVESLLGRNFIHEARDVLRLVNFLTDSSSAKVDVPAELVVSGCEELPQVSGNYGKTADVVSSSALSGESDGEETDVEDEVPEKRTLRVKTPKKTAATAESSAKFDCHDMTGNDAEESQPDDSDCDPYYESAGDRPDNSDEEAPLGLKSMDKPVGTKQKDRSVTRSMWGTSPESSSSASSSLKSKSPSRRKVDTGNGRQYRFGESRPDGEYRFGERRPDGEYRFGESRPNGEYRFGESKPDGEYRFGPGLFVDRCLERAIDLDSCYWSRPGPDQLPIIAGRDDCGVYLYKDALDGMREASAGISRRTSETGKAAATDADFYAWTVVLHLMGGIEGIQETRRKGRSGLGLAGLLGRDIIGLIMAHTTEVFRDTGIVLDPIYFKKFCSYKTRLACIPVCDTVGQSGSLLASVLFNETTLMNPDAVEDVDCAYSTTPSPYRTSLSKKHSIFVNTFKLAELQRYFGPESVSKSGGSVEYAWKLLWLLFGGYEKFLQLVIAKRKSPNLYGFFGKDVVDAVYAHIVSVYSADRAKFRNLEKLQNYLLTRTHVIIKNYDENVGPTMWRLRGEQMPPAIASLEGKKYWREPAPDRTQLRPGHKIFITTSVLDNIRSNFGPGSSQESQKKFGWELIKHMLDLEVMKQCRDLKLFPRSVTSFLGDDVVLALCLYIDEQFHLLESLHPNILMRHCIMLLAECRRPARKRGKKYGKL</sequence>
<feature type="compositionally biased region" description="Acidic residues" evidence="1">
    <location>
        <begin position="198"/>
        <end position="209"/>
    </location>
</feature>
<feature type="region of interest" description="Disordered" evidence="1">
    <location>
        <begin position="1"/>
        <end position="23"/>
    </location>
</feature>
<comment type="caution">
    <text evidence="2">The sequence shown here is derived from an EMBL/GenBank/DDBJ whole genome shotgun (WGS) entry which is preliminary data.</text>
</comment>
<proteinExistence type="predicted"/>
<dbReference type="AlphaFoldDB" id="A0A1W0WG98"/>
<feature type="region of interest" description="Disordered" evidence="1">
    <location>
        <begin position="189"/>
        <end position="367"/>
    </location>
</feature>
<dbReference type="EMBL" id="MTYJ01000108">
    <property type="protein sequence ID" value="OQV14221.1"/>
    <property type="molecule type" value="Genomic_DNA"/>
</dbReference>
<name>A0A1W0WG98_HYPEX</name>
<evidence type="ECO:0000256" key="1">
    <source>
        <dbReference type="SAM" id="MobiDB-lite"/>
    </source>
</evidence>
<evidence type="ECO:0000313" key="3">
    <source>
        <dbReference type="Proteomes" id="UP000192578"/>
    </source>
</evidence>
<reference evidence="3" key="1">
    <citation type="submission" date="2017-01" db="EMBL/GenBank/DDBJ databases">
        <title>Comparative genomics of anhydrobiosis in the tardigrade Hypsibius dujardini.</title>
        <authorList>
            <person name="Yoshida Y."/>
            <person name="Koutsovoulos G."/>
            <person name="Laetsch D."/>
            <person name="Stevens L."/>
            <person name="Kumar S."/>
            <person name="Horikawa D."/>
            <person name="Ishino K."/>
            <person name="Komine S."/>
            <person name="Tomita M."/>
            <person name="Blaxter M."/>
            <person name="Arakawa K."/>
        </authorList>
    </citation>
    <scope>NUCLEOTIDE SEQUENCE [LARGE SCALE GENOMIC DNA]</scope>
    <source>
        <strain evidence="3">Z151</strain>
    </source>
</reference>
<protein>
    <submittedName>
        <fullName evidence="2">Uncharacterized protein</fullName>
    </submittedName>
</protein>
<dbReference type="OrthoDB" id="10646488at2759"/>
<dbReference type="Proteomes" id="UP000192578">
    <property type="component" value="Unassembled WGS sequence"/>
</dbReference>
<accession>A0A1W0WG98</accession>
<feature type="compositionally biased region" description="Basic and acidic residues" evidence="1">
    <location>
        <begin position="329"/>
        <end position="367"/>
    </location>
</feature>
<gene>
    <name evidence="2" type="ORF">BV898_11576</name>
</gene>
<evidence type="ECO:0000313" key="2">
    <source>
        <dbReference type="EMBL" id="OQV14221.1"/>
    </source>
</evidence>
<keyword evidence="3" id="KW-1185">Reference proteome</keyword>
<feature type="compositionally biased region" description="Low complexity" evidence="1">
    <location>
        <begin position="299"/>
        <end position="313"/>
    </location>
</feature>